<name>A0A6M3XBC5_9ZZZZ</name>
<reference evidence="2" key="1">
    <citation type="submission" date="2020-03" db="EMBL/GenBank/DDBJ databases">
        <title>The deep terrestrial virosphere.</title>
        <authorList>
            <person name="Holmfeldt K."/>
            <person name="Nilsson E."/>
            <person name="Simone D."/>
            <person name="Lopez-Fernandez M."/>
            <person name="Wu X."/>
            <person name="de Brujin I."/>
            <person name="Lundin D."/>
            <person name="Andersson A."/>
            <person name="Bertilsson S."/>
            <person name="Dopson M."/>
        </authorList>
    </citation>
    <scope>NUCLEOTIDE SEQUENCE</scope>
    <source>
        <strain evidence="2">TM448B00343</strain>
    </source>
</reference>
<accession>A0A6M3XBC5</accession>
<proteinExistence type="predicted"/>
<keyword evidence="1" id="KW-1133">Transmembrane helix</keyword>
<keyword evidence="1" id="KW-0812">Transmembrane</keyword>
<sequence length="43" mass="4713">MTFYIAIIIGIFIGFSFAGIVLWWIKEHAPSGVRISIKQGGSS</sequence>
<keyword evidence="1" id="KW-0472">Membrane</keyword>
<gene>
    <name evidence="2" type="ORF">TM448B00343_0047</name>
</gene>
<protein>
    <submittedName>
        <fullName evidence="2">Uncharacterized protein</fullName>
    </submittedName>
</protein>
<feature type="transmembrane region" description="Helical" evidence="1">
    <location>
        <begin position="6"/>
        <end position="25"/>
    </location>
</feature>
<evidence type="ECO:0000256" key="1">
    <source>
        <dbReference type="SAM" id="Phobius"/>
    </source>
</evidence>
<dbReference type="EMBL" id="MT144611">
    <property type="protein sequence ID" value="QJH95041.1"/>
    <property type="molecule type" value="Genomic_DNA"/>
</dbReference>
<evidence type="ECO:0000313" key="2">
    <source>
        <dbReference type="EMBL" id="QJH95041.1"/>
    </source>
</evidence>
<dbReference type="AlphaFoldDB" id="A0A6M3XBC5"/>
<organism evidence="2">
    <name type="scientific">viral metagenome</name>
    <dbReference type="NCBI Taxonomy" id="1070528"/>
    <lineage>
        <taxon>unclassified sequences</taxon>
        <taxon>metagenomes</taxon>
        <taxon>organismal metagenomes</taxon>
    </lineage>
</organism>